<dbReference type="SMART" id="SM00102">
    <property type="entry name" value="ADF"/>
    <property type="match status" value="2"/>
</dbReference>
<dbReference type="PROSITE" id="PS51263">
    <property type="entry name" value="ADF_H"/>
    <property type="match status" value="2"/>
</dbReference>
<dbReference type="EMBL" id="FO082056">
    <property type="protein sequence ID" value="CCE79119.1"/>
    <property type="molecule type" value="Genomic_DNA"/>
</dbReference>
<evidence type="ECO:0000256" key="3">
    <source>
        <dbReference type="ARBA" id="ARBA00022490"/>
    </source>
</evidence>
<dbReference type="GO" id="GO:0003785">
    <property type="term" value="F:actin monomer binding"/>
    <property type="evidence" value="ECO:0007669"/>
    <property type="project" value="TreeGrafter"/>
</dbReference>
<dbReference type="STRING" id="559304.G8YPE8"/>
<dbReference type="Proteomes" id="UP000005222">
    <property type="component" value="Chromosome C"/>
</dbReference>
<evidence type="ECO:0000313" key="10">
    <source>
        <dbReference type="EMBL" id="CCE78533.1"/>
    </source>
</evidence>
<dbReference type="eggNOG" id="KOG1747">
    <property type="taxonomic scope" value="Eukaryota"/>
</dbReference>
<reference evidence="11" key="1">
    <citation type="submission" date="2011-10" db="EMBL/GenBank/DDBJ databases">
        <authorList>
            <person name="Genoscope - CEA"/>
        </authorList>
    </citation>
    <scope>NUCLEOTIDE SEQUENCE</scope>
</reference>
<dbReference type="OrthoDB" id="10006997at2759"/>
<evidence type="ECO:0000259" key="9">
    <source>
        <dbReference type="PROSITE" id="PS51263"/>
    </source>
</evidence>
<protein>
    <submittedName>
        <fullName evidence="11">Piso0_001159 protein</fullName>
    </submittedName>
</protein>
<feature type="domain" description="ADF-H" evidence="9">
    <location>
        <begin position="1"/>
        <end position="141"/>
    </location>
</feature>
<name>G8YPE8_PICSO</name>
<dbReference type="PANTHER" id="PTHR13759:SF1">
    <property type="entry name" value="TWINFILIN"/>
    <property type="match status" value="1"/>
</dbReference>
<gene>
    <name evidence="11" type="primary">Piso0_001159</name>
    <name evidence="10" type="ORF">GNLVRS01_PISO0C12190g</name>
    <name evidence="11" type="ORF">GNLVRS01_PISO0D12257g</name>
</gene>
<keyword evidence="12" id="KW-1185">Reference proteome</keyword>
<dbReference type="InParanoid" id="G8YPE8"/>
<evidence type="ECO:0000256" key="7">
    <source>
        <dbReference type="ARBA" id="ARBA00038532"/>
    </source>
</evidence>
<dbReference type="Gene3D" id="3.40.20.10">
    <property type="entry name" value="Severin"/>
    <property type="match status" value="2"/>
</dbReference>
<feature type="compositionally biased region" description="Polar residues" evidence="8">
    <location>
        <begin position="330"/>
        <end position="344"/>
    </location>
</feature>
<evidence type="ECO:0000256" key="2">
    <source>
        <dbReference type="ARBA" id="ARBA00009557"/>
    </source>
</evidence>
<dbReference type="CDD" id="cd11285">
    <property type="entry name" value="ADF_Twf-N_like"/>
    <property type="match status" value="1"/>
</dbReference>
<feature type="domain" description="ADF-H" evidence="9">
    <location>
        <begin position="197"/>
        <end position="333"/>
    </location>
</feature>
<comment type="subunit">
    <text evidence="7">Interacts with G-actin; ADP-actin form.</text>
</comment>
<dbReference type="OMA" id="YLFKHTH"/>
<dbReference type="GO" id="GO:0005737">
    <property type="term" value="C:cytoplasm"/>
    <property type="evidence" value="ECO:0007669"/>
    <property type="project" value="TreeGrafter"/>
</dbReference>
<dbReference type="InterPro" id="IPR002108">
    <property type="entry name" value="ADF-H"/>
</dbReference>
<dbReference type="GO" id="GO:0051015">
    <property type="term" value="F:actin filament binding"/>
    <property type="evidence" value="ECO:0007669"/>
    <property type="project" value="TreeGrafter"/>
</dbReference>
<keyword evidence="4" id="KW-0677">Repeat</keyword>
<dbReference type="FunCoup" id="G8YPE8">
    <property type="interactions" value="650"/>
</dbReference>
<evidence type="ECO:0000313" key="12">
    <source>
        <dbReference type="Proteomes" id="UP000005222"/>
    </source>
</evidence>
<dbReference type="HOGENOM" id="CLU_031995_0_2_1"/>
<dbReference type="PANTHER" id="PTHR13759">
    <property type="entry name" value="TWINFILIN"/>
    <property type="match status" value="1"/>
</dbReference>
<dbReference type="InterPro" id="IPR029006">
    <property type="entry name" value="ADF-H/Gelsolin-like_dom_sf"/>
</dbReference>
<dbReference type="GO" id="GO:0005884">
    <property type="term" value="C:actin filament"/>
    <property type="evidence" value="ECO:0007669"/>
    <property type="project" value="TreeGrafter"/>
</dbReference>
<evidence type="ECO:0000256" key="4">
    <source>
        <dbReference type="ARBA" id="ARBA00022737"/>
    </source>
</evidence>
<sequence>MSTKSGIKASDDLLESLKDFNTGAILIKISDDDQWLVKDEGFPGVNSSDVDSILNSVKKYIEKNYPEPSFIIFGITNDDSTEEGFISFIPDDAPIRRKMLYASSKNTLLTQVGLNRFKKSNIFNWTLLEELSPQNYRDSGKDDTQASLLTEDEKVLRSINNFQDISLADTGVQSSSAASTPKNKLVSMHNTSGSKSGLLFEVNSDLEAKIGELEPSTSALLLFNINIEAEKFMLLSAHSGIKVSELVETISSNVPQSSPFFVVYNYSSNKYAFIYSCPSGSKVKARMIYASNKQELISFLKKKLDDKSVVIDKFFEVGDIDELDLHGLEENSSSQKNTGSTSALKFSKPRGPRRK</sequence>
<proteinExistence type="inferred from homology"/>
<dbReference type="SUPFAM" id="SSF55753">
    <property type="entry name" value="Actin depolymerizing proteins"/>
    <property type="match status" value="2"/>
</dbReference>
<evidence type="ECO:0000256" key="6">
    <source>
        <dbReference type="ARBA" id="ARBA00023212"/>
    </source>
</evidence>
<dbReference type="InterPro" id="IPR028458">
    <property type="entry name" value="Twinfilin"/>
</dbReference>
<keyword evidence="5" id="KW-0009">Actin-binding</keyword>
<feature type="region of interest" description="Disordered" evidence="8">
    <location>
        <begin position="329"/>
        <end position="355"/>
    </location>
</feature>
<evidence type="ECO:0000313" key="11">
    <source>
        <dbReference type="EMBL" id="CCE79119.1"/>
    </source>
</evidence>
<evidence type="ECO:0000256" key="5">
    <source>
        <dbReference type="ARBA" id="ARBA00023203"/>
    </source>
</evidence>
<evidence type="ECO:0000256" key="8">
    <source>
        <dbReference type="SAM" id="MobiDB-lite"/>
    </source>
</evidence>
<dbReference type="GO" id="GO:0051016">
    <property type="term" value="P:barbed-end actin filament capping"/>
    <property type="evidence" value="ECO:0007669"/>
    <property type="project" value="TreeGrafter"/>
</dbReference>
<dbReference type="Pfam" id="PF00241">
    <property type="entry name" value="Cofilin_ADF"/>
    <property type="match status" value="2"/>
</dbReference>
<dbReference type="Proteomes" id="UP000005222">
    <property type="component" value="Chromosome D"/>
</dbReference>
<comment type="similarity">
    <text evidence="2">Belongs to the actin-binding proteins ADF family. Twinfilin subfamily.</text>
</comment>
<organism evidence="11 12">
    <name type="scientific">Pichia sorbitophila (strain ATCC MYA-4447 / BCRC 22081 / CBS 7064 / NBRC 10061 / NRRL Y-12695)</name>
    <name type="common">Hybrid yeast</name>
    <dbReference type="NCBI Taxonomy" id="559304"/>
    <lineage>
        <taxon>Eukaryota</taxon>
        <taxon>Fungi</taxon>
        <taxon>Dikarya</taxon>
        <taxon>Ascomycota</taxon>
        <taxon>Saccharomycotina</taxon>
        <taxon>Pichiomycetes</taxon>
        <taxon>Debaryomycetaceae</taxon>
        <taxon>Millerozyma</taxon>
    </lineage>
</organism>
<accession>G8YPE8</accession>
<dbReference type="EMBL" id="FO082057">
    <property type="protein sequence ID" value="CCE78533.1"/>
    <property type="molecule type" value="Genomic_DNA"/>
</dbReference>
<dbReference type="AlphaFoldDB" id="G8YPE8"/>
<comment type="subcellular location">
    <subcellularLocation>
        <location evidence="1">Cytoplasm</location>
        <location evidence="1">Cytoskeleton</location>
    </subcellularLocation>
</comment>
<keyword evidence="3" id="KW-0963">Cytoplasm</keyword>
<dbReference type="GO" id="GO:0030042">
    <property type="term" value="P:actin filament depolymerization"/>
    <property type="evidence" value="ECO:0007669"/>
    <property type="project" value="TreeGrafter"/>
</dbReference>
<evidence type="ECO:0000256" key="1">
    <source>
        <dbReference type="ARBA" id="ARBA00004245"/>
    </source>
</evidence>
<keyword evidence="6" id="KW-0206">Cytoskeleton</keyword>
<reference evidence="12" key="2">
    <citation type="journal article" date="2012" name="G3 (Bethesda)">
        <title>Pichia sorbitophila, an interspecies yeast hybrid reveals early steps of genome resolution following polyploidization.</title>
        <authorList>
            <person name="Leh Louis V."/>
            <person name="Despons L."/>
            <person name="Friedrich A."/>
            <person name="Martin T."/>
            <person name="Durrens P."/>
            <person name="Casaregola S."/>
            <person name="Neuveglise C."/>
            <person name="Fairhead C."/>
            <person name="Marck C."/>
            <person name="Cruz J.A."/>
            <person name="Straub M.L."/>
            <person name="Kugler V."/>
            <person name="Sacerdot C."/>
            <person name="Uzunov Z."/>
            <person name="Thierry A."/>
            <person name="Weiss S."/>
            <person name="Bleykasten C."/>
            <person name="De Montigny J."/>
            <person name="Jacques N."/>
            <person name="Jung P."/>
            <person name="Lemaire M."/>
            <person name="Mallet S."/>
            <person name="Morel G."/>
            <person name="Richard G.F."/>
            <person name="Sarkar A."/>
            <person name="Savel G."/>
            <person name="Schacherer J."/>
            <person name="Seret M.L."/>
            <person name="Talla E."/>
            <person name="Samson G."/>
            <person name="Jubin C."/>
            <person name="Poulain J."/>
            <person name="Vacherie B."/>
            <person name="Barbe V."/>
            <person name="Pelletier E."/>
            <person name="Sherman D.J."/>
            <person name="Westhof E."/>
            <person name="Weissenbach J."/>
            <person name="Baret P.V."/>
            <person name="Wincker P."/>
            <person name="Gaillardin C."/>
            <person name="Dujon B."/>
            <person name="Souciet J.L."/>
        </authorList>
    </citation>
    <scope>NUCLEOTIDE SEQUENCE [LARGE SCALE GENOMIC DNA]</scope>
    <source>
        <strain evidence="12">ATCC MYA-4447 / BCRC 22081 / CBS 7064 / NBRC 10061 / NRRL Y-12695</strain>
    </source>
</reference>